<evidence type="ECO:0000313" key="1">
    <source>
        <dbReference type="EMBL" id="RNM30596.1"/>
    </source>
</evidence>
<dbReference type="RefSeq" id="WP_128520506.1">
    <property type="nucleotide sequence ID" value="NZ_RJQC01000002.1"/>
</dbReference>
<dbReference type="SUPFAM" id="SSF48452">
    <property type="entry name" value="TPR-like"/>
    <property type="match status" value="1"/>
</dbReference>
<dbReference type="Proteomes" id="UP000276568">
    <property type="component" value="Unassembled WGS sequence"/>
</dbReference>
<evidence type="ECO:0000313" key="2">
    <source>
        <dbReference type="Proteomes" id="UP000276568"/>
    </source>
</evidence>
<dbReference type="AlphaFoldDB" id="A0A3N0I1Z5"/>
<dbReference type="Gene3D" id="1.25.40.10">
    <property type="entry name" value="Tetratricopeptide repeat domain"/>
    <property type="match status" value="1"/>
</dbReference>
<name>A0A3N0I1Z5_9FIRM</name>
<protein>
    <recommendedName>
        <fullName evidence="3">Tetratricopeptide repeat protein</fullName>
    </recommendedName>
</protein>
<evidence type="ECO:0008006" key="3">
    <source>
        <dbReference type="Google" id="ProtNLM"/>
    </source>
</evidence>
<dbReference type="OrthoDB" id="1998276at2"/>
<comment type="caution">
    <text evidence="1">The sequence shown here is derived from an EMBL/GenBank/DDBJ whole genome shotgun (WGS) entry which is preliminary data.</text>
</comment>
<sequence length="327" mass="38979">MSFDAIMKQIQSGLTGNNKEDIVYLRKQIQEYKDHPLQEAIQREIGKMIYDRLDANQQQAYRISIEKDQKQTEQTLKEVEYYREKKEFDKALSILRPIIKTMEKETLFKNDQIQDYFSFHEPFEQALYMYLEKPKKKVSTTPVMYSDVYYLYACLWKDKGEQQACHEALEKALEWNPMSSKIHFLYMSEMDDLEKYFAYTKFAFQYMFHPRDIAQLYKNFATYYEKKNQPNYQYGCLGLSLQFVEDESVMKQMQDLETPTFVPASLEDLKKAGLPIGADQTVVGLAYGYGKTYVEKKQYDQARYYLQIAYDLTHAQEVKEMLREMKN</sequence>
<organism evidence="1 2">
    <name type="scientific">Absicoccus porci</name>
    <dbReference type="NCBI Taxonomy" id="2486576"/>
    <lineage>
        <taxon>Bacteria</taxon>
        <taxon>Bacillati</taxon>
        <taxon>Bacillota</taxon>
        <taxon>Erysipelotrichia</taxon>
        <taxon>Erysipelotrichales</taxon>
        <taxon>Erysipelotrichaceae</taxon>
        <taxon>Absicoccus</taxon>
    </lineage>
</organism>
<dbReference type="InterPro" id="IPR011990">
    <property type="entry name" value="TPR-like_helical_dom_sf"/>
</dbReference>
<reference evidence="1 2" key="1">
    <citation type="submission" date="2018-11" db="EMBL/GenBank/DDBJ databases">
        <title>Clostridium sp. nov., a member of the family Erysipelotrichaceae isolated from pig faeces.</title>
        <authorList>
            <person name="Chang Y.-H."/>
        </authorList>
    </citation>
    <scope>NUCLEOTIDE SEQUENCE [LARGE SCALE GENOMIC DNA]</scope>
    <source>
        <strain evidence="1 2">YH-panp20</strain>
    </source>
</reference>
<dbReference type="EMBL" id="RJQC01000002">
    <property type="protein sequence ID" value="RNM30596.1"/>
    <property type="molecule type" value="Genomic_DNA"/>
</dbReference>
<accession>A0A3N0I1Z5</accession>
<keyword evidence="2" id="KW-1185">Reference proteome</keyword>
<gene>
    <name evidence="1" type="ORF">EDX97_07385</name>
</gene>
<proteinExistence type="predicted"/>